<keyword evidence="1" id="KW-1133">Transmembrane helix</keyword>
<dbReference type="OrthoDB" id="5294733at2"/>
<feature type="domain" description="Type II secretion system protein GspE N-terminal" evidence="2">
    <location>
        <begin position="339"/>
        <end position="409"/>
    </location>
</feature>
<dbReference type="GO" id="GO:0016740">
    <property type="term" value="F:transferase activity"/>
    <property type="evidence" value="ECO:0007669"/>
    <property type="project" value="UniProtKB-KW"/>
</dbReference>
<dbReference type="InterPro" id="IPR037257">
    <property type="entry name" value="T2SS_E_N_sf"/>
</dbReference>
<dbReference type="SUPFAM" id="SSF160246">
    <property type="entry name" value="EspE N-terminal domain-like"/>
    <property type="match status" value="1"/>
</dbReference>
<organism evidence="4 5">
    <name type="scientific">Allopontixanthobacter confluentis</name>
    <dbReference type="NCBI Taxonomy" id="1849021"/>
    <lineage>
        <taxon>Bacteria</taxon>
        <taxon>Pseudomonadati</taxon>
        <taxon>Pseudomonadota</taxon>
        <taxon>Alphaproteobacteria</taxon>
        <taxon>Sphingomonadales</taxon>
        <taxon>Erythrobacteraceae</taxon>
        <taxon>Allopontixanthobacter</taxon>
    </lineage>
</organism>
<keyword evidence="1" id="KW-0812">Transmembrane</keyword>
<dbReference type="InterPro" id="IPR007831">
    <property type="entry name" value="T2SS_GspE_N"/>
</dbReference>
<protein>
    <submittedName>
        <fullName evidence="4">Glycosyltransferase</fullName>
    </submittedName>
</protein>
<feature type="transmembrane region" description="Helical" evidence="1">
    <location>
        <begin position="176"/>
        <end position="198"/>
    </location>
</feature>
<dbReference type="EMBL" id="WTYU01000002">
    <property type="protein sequence ID" value="MXP15635.1"/>
    <property type="molecule type" value="Genomic_DNA"/>
</dbReference>
<proteinExistence type="predicted"/>
<dbReference type="AlphaFoldDB" id="A0A6L7GJ72"/>
<evidence type="ECO:0000259" key="3">
    <source>
        <dbReference type="Pfam" id="PF13632"/>
    </source>
</evidence>
<feature type="transmembrane region" description="Helical" evidence="1">
    <location>
        <begin position="145"/>
        <end position="164"/>
    </location>
</feature>
<dbReference type="InterPro" id="IPR001173">
    <property type="entry name" value="Glyco_trans_2-like"/>
</dbReference>
<keyword evidence="1" id="KW-0472">Membrane</keyword>
<dbReference type="RefSeq" id="WP_160602128.1">
    <property type="nucleotide sequence ID" value="NZ_WTYU01000002.1"/>
</dbReference>
<evidence type="ECO:0000256" key="1">
    <source>
        <dbReference type="SAM" id="Phobius"/>
    </source>
</evidence>
<evidence type="ECO:0000313" key="5">
    <source>
        <dbReference type="Proteomes" id="UP000473531"/>
    </source>
</evidence>
<dbReference type="Pfam" id="PF13632">
    <property type="entry name" value="Glyco_trans_2_3"/>
    <property type="match status" value="1"/>
</dbReference>
<dbReference type="Pfam" id="PF05157">
    <property type="entry name" value="MshEN"/>
    <property type="match status" value="1"/>
</dbReference>
<reference evidence="4 5" key="1">
    <citation type="submission" date="2019-12" db="EMBL/GenBank/DDBJ databases">
        <title>Genomic-based taxomic classification of the family Erythrobacteraceae.</title>
        <authorList>
            <person name="Xu L."/>
        </authorList>
    </citation>
    <scope>NUCLEOTIDE SEQUENCE [LARGE SCALE GENOMIC DNA]</scope>
    <source>
        <strain evidence="4 5">KCTC 52259</strain>
    </source>
</reference>
<name>A0A6L7GJ72_9SPHN</name>
<accession>A0A6L7GJ72</accession>
<evidence type="ECO:0000259" key="2">
    <source>
        <dbReference type="Pfam" id="PF05157"/>
    </source>
</evidence>
<feature type="transmembrane region" description="Helical" evidence="1">
    <location>
        <begin position="210"/>
        <end position="233"/>
    </location>
</feature>
<comment type="caution">
    <text evidence="4">The sequence shown here is derived from an EMBL/GenBank/DDBJ whole genome shotgun (WGS) entry which is preliminary data.</text>
</comment>
<evidence type="ECO:0000313" key="4">
    <source>
        <dbReference type="EMBL" id="MXP15635.1"/>
    </source>
</evidence>
<keyword evidence="4" id="KW-0808">Transferase</keyword>
<gene>
    <name evidence="4" type="ORF">GRI44_12840</name>
</gene>
<sequence>MHAKDLVVREVLTGSVPSAGVGTCFSRDAMLLLMENGQEPFNSATLTEDYDIATRLAARGQTSIIAQYPVEFRVRRRSLLGMGPSQILQFEMPLCVREHFPNTIRTSYRQKARWTLGIALQGWEQLGWSKSPIANYFLFRDRKAILTPTLAIVGYFLAINYIVLNIASSRMGLPRFLLFDASPFETSLLIFNAFALLARVAQRMYFTHIIYGWGHAMMALPRIFLASVVNFLATMRALRIFVRSKITKENIAWDKTAHRFPTREWLVQDKRALGDILVEWEAVSATDRDAALIEQSSTGENLGVILLRKGLDEMLLTEAVASQTGLPFTEVNLEAAKAFHGRLPADVSLRLRALPIGVSDKGRLKIAFARPLSDEESKRMIERLGGKFVQLIAPESQLVATIKRLNDETAPTQKALGVPLLHEMLLEGGLVSRKAIKTAMRKYRPALHGTFGEYLVARGIIDGDIIAKLALEQRLMIVDQQKETA</sequence>
<keyword evidence="5" id="KW-1185">Reference proteome</keyword>
<feature type="domain" description="Glycosyltransferase 2-like" evidence="3">
    <location>
        <begin position="2"/>
        <end position="159"/>
    </location>
</feature>
<dbReference type="Proteomes" id="UP000473531">
    <property type="component" value="Unassembled WGS sequence"/>
</dbReference>